<dbReference type="Gene3D" id="3.20.10.10">
    <property type="entry name" value="D-amino Acid Aminotransferase, subunit A, domain 2"/>
    <property type="match status" value="1"/>
</dbReference>
<dbReference type="Pfam" id="PF01063">
    <property type="entry name" value="Aminotran_4"/>
    <property type="match status" value="1"/>
</dbReference>
<dbReference type="InterPro" id="IPR043132">
    <property type="entry name" value="BCAT-like_C"/>
</dbReference>
<reference evidence="14" key="1">
    <citation type="journal article" date="2019" name="Int. J. Syst. Evol. Microbiol.">
        <title>The Global Catalogue of Microorganisms (GCM) 10K type strain sequencing project: providing services to taxonomists for standard genome sequencing and annotation.</title>
        <authorList>
            <consortium name="The Broad Institute Genomics Platform"/>
            <consortium name="The Broad Institute Genome Sequencing Center for Infectious Disease"/>
            <person name="Wu L."/>
            <person name="Ma J."/>
        </authorList>
    </citation>
    <scope>NUCLEOTIDE SEQUENCE [LARGE SCALE GENOMIC DNA]</scope>
    <source>
        <strain evidence="14">JCM 31319</strain>
    </source>
</reference>
<protein>
    <recommendedName>
        <fullName evidence="6">branched-chain-amino-acid transaminase</fullName>
        <ecNumber evidence="6">2.6.1.42</ecNumber>
    </recommendedName>
</protein>
<evidence type="ECO:0000313" key="14">
    <source>
        <dbReference type="Proteomes" id="UP001597094"/>
    </source>
</evidence>
<evidence type="ECO:0000256" key="10">
    <source>
        <dbReference type="ARBA" id="ARBA00049229"/>
    </source>
</evidence>
<evidence type="ECO:0000256" key="7">
    <source>
        <dbReference type="ARBA" id="ARBA00022898"/>
    </source>
</evidence>
<dbReference type="InterPro" id="IPR043131">
    <property type="entry name" value="BCAT-like_N"/>
</dbReference>
<dbReference type="PROSITE" id="PS00770">
    <property type="entry name" value="AA_TRANSFER_CLASS_4"/>
    <property type="match status" value="1"/>
</dbReference>
<comment type="similarity">
    <text evidence="5 11">Belongs to the class-IV pyridoxal-phosphate-dependent aminotransferase family.</text>
</comment>
<evidence type="ECO:0000256" key="3">
    <source>
        <dbReference type="ARBA" id="ARBA00004931"/>
    </source>
</evidence>
<dbReference type="InterPro" id="IPR001544">
    <property type="entry name" value="Aminotrans_IV"/>
</dbReference>
<evidence type="ECO:0000256" key="12">
    <source>
        <dbReference type="RuleBase" id="RU004516"/>
    </source>
</evidence>
<dbReference type="RefSeq" id="WP_377528349.1">
    <property type="nucleotide sequence ID" value="NZ_JBHTLD010000120.1"/>
</dbReference>
<name>A0ABW3STD0_9BACT</name>
<dbReference type="Gene3D" id="3.30.470.10">
    <property type="match status" value="1"/>
</dbReference>
<dbReference type="InterPro" id="IPR036038">
    <property type="entry name" value="Aminotransferase-like"/>
</dbReference>
<comment type="catalytic activity">
    <reaction evidence="8">
        <text>L-valine + 2-oxoglutarate = 3-methyl-2-oxobutanoate + L-glutamate</text>
        <dbReference type="Rhea" id="RHEA:24813"/>
        <dbReference type="ChEBI" id="CHEBI:11851"/>
        <dbReference type="ChEBI" id="CHEBI:16810"/>
        <dbReference type="ChEBI" id="CHEBI:29985"/>
        <dbReference type="ChEBI" id="CHEBI:57762"/>
        <dbReference type="EC" id="2.6.1.42"/>
    </reaction>
</comment>
<dbReference type="SUPFAM" id="SSF56752">
    <property type="entry name" value="D-aminoacid aminotransferase-like PLP-dependent enzymes"/>
    <property type="match status" value="1"/>
</dbReference>
<comment type="cofactor">
    <cofactor evidence="1 12">
        <name>pyridoxal 5'-phosphate</name>
        <dbReference type="ChEBI" id="CHEBI:597326"/>
    </cofactor>
</comment>
<comment type="pathway">
    <text evidence="4">Amino-acid biosynthesis; L-leucine biosynthesis; L-leucine from 3-methyl-2-oxobutanoate: step 4/4.</text>
</comment>
<evidence type="ECO:0000256" key="2">
    <source>
        <dbReference type="ARBA" id="ARBA00004824"/>
    </source>
</evidence>
<dbReference type="EMBL" id="JBHTLD010000120">
    <property type="protein sequence ID" value="MFD1187167.1"/>
    <property type="molecule type" value="Genomic_DNA"/>
</dbReference>
<proteinExistence type="inferred from homology"/>
<evidence type="ECO:0000256" key="4">
    <source>
        <dbReference type="ARBA" id="ARBA00005072"/>
    </source>
</evidence>
<comment type="pathway">
    <text evidence="2">Amino-acid biosynthesis; L-isoleucine biosynthesis; L-isoleucine from 2-oxobutanoate: step 4/4.</text>
</comment>
<comment type="catalytic activity">
    <reaction evidence="10">
        <text>L-leucine + 2-oxoglutarate = 4-methyl-2-oxopentanoate + L-glutamate</text>
        <dbReference type="Rhea" id="RHEA:18321"/>
        <dbReference type="ChEBI" id="CHEBI:16810"/>
        <dbReference type="ChEBI" id="CHEBI:17865"/>
        <dbReference type="ChEBI" id="CHEBI:29985"/>
        <dbReference type="ChEBI" id="CHEBI:57427"/>
        <dbReference type="EC" id="2.6.1.42"/>
    </reaction>
</comment>
<evidence type="ECO:0000256" key="9">
    <source>
        <dbReference type="ARBA" id="ARBA00048798"/>
    </source>
</evidence>
<comment type="catalytic activity">
    <reaction evidence="9">
        <text>L-isoleucine + 2-oxoglutarate = (S)-3-methyl-2-oxopentanoate + L-glutamate</text>
        <dbReference type="Rhea" id="RHEA:24801"/>
        <dbReference type="ChEBI" id="CHEBI:16810"/>
        <dbReference type="ChEBI" id="CHEBI:29985"/>
        <dbReference type="ChEBI" id="CHEBI:35146"/>
        <dbReference type="ChEBI" id="CHEBI:58045"/>
        <dbReference type="EC" id="2.6.1.42"/>
    </reaction>
</comment>
<evidence type="ECO:0000256" key="6">
    <source>
        <dbReference type="ARBA" id="ARBA00013053"/>
    </source>
</evidence>
<keyword evidence="14" id="KW-1185">Reference proteome</keyword>
<keyword evidence="13" id="KW-0808">Transferase</keyword>
<dbReference type="GO" id="GO:0008483">
    <property type="term" value="F:transaminase activity"/>
    <property type="evidence" value="ECO:0007669"/>
    <property type="project" value="UniProtKB-KW"/>
</dbReference>
<dbReference type="Proteomes" id="UP001597094">
    <property type="component" value="Unassembled WGS sequence"/>
</dbReference>
<evidence type="ECO:0000256" key="1">
    <source>
        <dbReference type="ARBA" id="ARBA00001933"/>
    </source>
</evidence>
<dbReference type="InterPro" id="IPR018300">
    <property type="entry name" value="Aminotrans_IV_CS"/>
</dbReference>
<dbReference type="InterPro" id="IPR050571">
    <property type="entry name" value="Class-IV_PLP-Dep_Aminotrnsfr"/>
</dbReference>
<evidence type="ECO:0000256" key="5">
    <source>
        <dbReference type="ARBA" id="ARBA00009320"/>
    </source>
</evidence>
<evidence type="ECO:0000256" key="8">
    <source>
        <dbReference type="ARBA" id="ARBA00048212"/>
    </source>
</evidence>
<accession>A0ABW3STD0</accession>
<keyword evidence="13" id="KW-0032">Aminotransferase</keyword>
<evidence type="ECO:0000256" key="11">
    <source>
        <dbReference type="RuleBase" id="RU004106"/>
    </source>
</evidence>
<comment type="caution">
    <text evidence="13">The sequence shown here is derived from an EMBL/GenBank/DDBJ whole genome shotgun (WGS) entry which is preliminary data.</text>
</comment>
<comment type="pathway">
    <text evidence="3">Amino-acid biosynthesis; L-valine biosynthesis; L-valine from pyruvate: step 4/4.</text>
</comment>
<gene>
    <name evidence="13" type="ORF">ACFQ2O_13205</name>
</gene>
<sequence length="272" mass="30634">MFILYNNQLIQAEALQVPLTDRAFQYNDGFFETAILVNGQLRFWRDHLQRIKEAATALQLVLPEYFFEADFVRQLQQLATQEQASVYGRLKLKVWRAGGGLYTPQTNQVNWLATIAPAALTATTPLRVGICQQVHTVYTSVSAFKGPNAPLYILAGLEKQAKQQDDMLLLHTAGHLAELISSNIFWVIDNVLYTPALQTGCVNGIMRRNIIRWCLSNGIKVQEVLQEPSALYLAEEIFSANVTGIRGISSIDGNELQQQHKLSIRLRRALHL</sequence>
<dbReference type="PANTHER" id="PTHR42743">
    <property type="entry name" value="AMINO-ACID AMINOTRANSFERASE"/>
    <property type="match status" value="1"/>
</dbReference>
<keyword evidence="7 12" id="KW-0663">Pyridoxal phosphate</keyword>
<evidence type="ECO:0000313" key="13">
    <source>
        <dbReference type="EMBL" id="MFD1187167.1"/>
    </source>
</evidence>
<dbReference type="PANTHER" id="PTHR42743:SF11">
    <property type="entry name" value="AMINODEOXYCHORISMATE LYASE"/>
    <property type="match status" value="1"/>
</dbReference>
<organism evidence="13 14">
    <name type="scientific">Pontibacter rugosus</name>
    <dbReference type="NCBI Taxonomy" id="1745966"/>
    <lineage>
        <taxon>Bacteria</taxon>
        <taxon>Pseudomonadati</taxon>
        <taxon>Bacteroidota</taxon>
        <taxon>Cytophagia</taxon>
        <taxon>Cytophagales</taxon>
        <taxon>Hymenobacteraceae</taxon>
        <taxon>Pontibacter</taxon>
    </lineage>
</organism>
<dbReference type="EC" id="2.6.1.42" evidence="6"/>